<gene>
    <name evidence="1" type="ORF">BXZ70DRAFT_957106</name>
</gene>
<dbReference type="AlphaFoldDB" id="A0A8K0UFG7"/>
<dbReference type="OrthoDB" id="10633706at2759"/>
<reference evidence="1" key="1">
    <citation type="journal article" date="2021" name="New Phytol.">
        <title>Evolutionary innovations through gain and loss of genes in the ectomycorrhizal Boletales.</title>
        <authorList>
            <person name="Wu G."/>
            <person name="Miyauchi S."/>
            <person name="Morin E."/>
            <person name="Kuo A."/>
            <person name="Drula E."/>
            <person name="Varga T."/>
            <person name="Kohler A."/>
            <person name="Feng B."/>
            <person name="Cao Y."/>
            <person name="Lipzen A."/>
            <person name="Daum C."/>
            <person name="Hundley H."/>
            <person name="Pangilinan J."/>
            <person name="Johnson J."/>
            <person name="Barry K."/>
            <person name="LaButti K."/>
            <person name="Ng V."/>
            <person name="Ahrendt S."/>
            <person name="Min B."/>
            <person name="Choi I.G."/>
            <person name="Park H."/>
            <person name="Plett J.M."/>
            <person name="Magnuson J."/>
            <person name="Spatafora J.W."/>
            <person name="Nagy L.G."/>
            <person name="Henrissat B."/>
            <person name="Grigoriev I.V."/>
            <person name="Yang Z.L."/>
            <person name="Xu J."/>
            <person name="Martin F.M."/>
        </authorList>
    </citation>
    <scope>NUCLEOTIDE SEQUENCE</scope>
    <source>
        <strain evidence="1">KKN 215</strain>
    </source>
</reference>
<evidence type="ECO:0008006" key="3">
    <source>
        <dbReference type="Google" id="ProtNLM"/>
    </source>
</evidence>
<accession>A0A8K0UFG7</accession>
<name>A0A8K0UFG7_9AGAR</name>
<dbReference type="Proteomes" id="UP000813824">
    <property type="component" value="Unassembled WGS sequence"/>
</dbReference>
<dbReference type="EMBL" id="JAEVFJ010000044">
    <property type="protein sequence ID" value="KAH8085446.1"/>
    <property type="molecule type" value="Genomic_DNA"/>
</dbReference>
<proteinExistence type="predicted"/>
<organism evidence="1 2">
    <name type="scientific">Cristinia sonorae</name>
    <dbReference type="NCBI Taxonomy" id="1940300"/>
    <lineage>
        <taxon>Eukaryota</taxon>
        <taxon>Fungi</taxon>
        <taxon>Dikarya</taxon>
        <taxon>Basidiomycota</taxon>
        <taxon>Agaricomycotina</taxon>
        <taxon>Agaricomycetes</taxon>
        <taxon>Agaricomycetidae</taxon>
        <taxon>Agaricales</taxon>
        <taxon>Pleurotineae</taxon>
        <taxon>Stephanosporaceae</taxon>
        <taxon>Cristinia</taxon>
    </lineage>
</organism>
<keyword evidence="2" id="KW-1185">Reference proteome</keyword>
<sequence length="380" mass="41713">MGLSLLNCIPPEIITDIFSYACAGNSLKMSIQMGPVLSLVCRTFYEHCRATGTDIQFASVRGVGRMQIFLDLLKSREQYGRRVTSLMLSEGTFHGPEHSAATVGLVIDIVRSVCPRHLRILAIYLPVPFTGISPPLSLPVVLPSLDVLLLSGTLLHSEPGQPPCTPKLTHLHLTRIVSLPSEHLTHELKSFAPMLETLKLSFAPDMDNGLKLLQPLLSFVDSIKNPRGPLHQQQQQLLTPPPSPPLPPHASLPYVAHPFPPTLRQIIVDFYPCYFARDLPALALAAGGNDPITNYRSGLLLFNRVSELPASIFGIRSNDPVVTLPVPEVRSLDEFNADEGVRLRGFTAQWEDCTMMGGARQTGRVTGCGPSLPSWVWIRT</sequence>
<comment type="caution">
    <text evidence="1">The sequence shown here is derived from an EMBL/GenBank/DDBJ whole genome shotgun (WGS) entry which is preliminary data.</text>
</comment>
<evidence type="ECO:0000313" key="1">
    <source>
        <dbReference type="EMBL" id="KAH8085446.1"/>
    </source>
</evidence>
<dbReference type="SUPFAM" id="SSF52047">
    <property type="entry name" value="RNI-like"/>
    <property type="match status" value="1"/>
</dbReference>
<protein>
    <recommendedName>
        <fullName evidence="3">F-box domain-containing protein</fullName>
    </recommendedName>
</protein>
<evidence type="ECO:0000313" key="2">
    <source>
        <dbReference type="Proteomes" id="UP000813824"/>
    </source>
</evidence>